<dbReference type="RefSeq" id="WP_130239102.1">
    <property type="nucleotide sequence ID" value="NZ_RQXS01000129.1"/>
</dbReference>
<protein>
    <recommendedName>
        <fullName evidence="3">Autotransporter domain-containing protein</fullName>
    </recommendedName>
</protein>
<accession>A0A8B3T7Q5</accession>
<reference evidence="1 2" key="1">
    <citation type="submission" date="2018-11" db="EMBL/GenBank/DDBJ databases">
        <title>Sequencing Av. paragallinarum serogroups.</title>
        <authorList>
            <person name="Hellmuth J.E."/>
            <person name="Boucher C.E."/>
            <person name="Cason E.D."/>
        </authorList>
    </citation>
    <scope>NUCLEOTIDE SEQUENCE [LARGE SCALE GENOMIC DNA]</scope>
    <source>
        <strain evidence="1 2">SA-3</strain>
    </source>
</reference>
<dbReference type="Proteomes" id="UP000294229">
    <property type="component" value="Unassembled WGS sequence"/>
</dbReference>
<dbReference type="EMBL" id="RQXS01000129">
    <property type="protein sequence ID" value="RZN53549.1"/>
    <property type="molecule type" value="Genomic_DNA"/>
</dbReference>
<organism evidence="1 2">
    <name type="scientific">Avibacterium paragallinarum</name>
    <name type="common">Haemophilus gallinarum</name>
    <dbReference type="NCBI Taxonomy" id="728"/>
    <lineage>
        <taxon>Bacteria</taxon>
        <taxon>Pseudomonadati</taxon>
        <taxon>Pseudomonadota</taxon>
        <taxon>Gammaproteobacteria</taxon>
        <taxon>Pasteurellales</taxon>
        <taxon>Pasteurellaceae</taxon>
        <taxon>Avibacterium</taxon>
    </lineage>
</organism>
<dbReference type="InterPro" id="IPR036709">
    <property type="entry name" value="Autotransporte_beta_dom_sf"/>
</dbReference>
<dbReference type="SUPFAM" id="SSF103515">
    <property type="entry name" value="Autotransporter"/>
    <property type="match status" value="1"/>
</dbReference>
<dbReference type="AlphaFoldDB" id="A0A8B3T7Q5"/>
<name>A0A8B3T7Q5_AVIPA</name>
<evidence type="ECO:0000313" key="2">
    <source>
        <dbReference type="Proteomes" id="UP000294229"/>
    </source>
</evidence>
<evidence type="ECO:0000313" key="1">
    <source>
        <dbReference type="EMBL" id="RZN53549.1"/>
    </source>
</evidence>
<evidence type="ECO:0008006" key="3">
    <source>
        <dbReference type="Google" id="ProtNLM"/>
    </source>
</evidence>
<gene>
    <name evidence="1" type="ORF">EIG79_12420</name>
</gene>
<sequence length="320" mass="36332">MSYLSDIQHGPNLIASQYAELQFNLHMLNKMNKFQSGAYANLVNTSLYEKEVNVKMPYLVVGYQYQIGNNMKLGTFANFAVDSISRNSKYSKDDEAIGIGFNASYKWGASTIALLTNIIRHNQSFTANQSEIFTVYPPTARYHLYSGNVTFKADYAYQTTAALSLTPGLTYQYNYTQGKEVETNYPGADFTSPSLKTQSVGLNLLTQYQQNGWTIGLDLGAAYFKLRSGETNEFGKLGYYQSIDLSDTSSTVQADRKVYYVQSKDRTYRKNLSEYKLYANLDFSKKLNDKVNVETMIGYTHYTKTKLHGVNWGVKFSYLF</sequence>
<proteinExistence type="predicted"/>
<comment type="caution">
    <text evidence="1">The sequence shown here is derived from an EMBL/GenBank/DDBJ whole genome shotgun (WGS) entry which is preliminary data.</text>
</comment>